<comment type="caution">
    <text evidence="4">The sequence shown here is derived from an EMBL/GenBank/DDBJ whole genome shotgun (WGS) entry which is preliminary data.</text>
</comment>
<dbReference type="Gene3D" id="3.10.560.10">
    <property type="entry name" value="Outer membrane lipoprotein wza domain like"/>
    <property type="match status" value="1"/>
</dbReference>
<dbReference type="InterPro" id="IPR003583">
    <property type="entry name" value="Hlx-hairpin-Hlx_DNA-bd_motif"/>
</dbReference>
<dbReference type="Pfam" id="PF10531">
    <property type="entry name" value="SLBB"/>
    <property type="match status" value="1"/>
</dbReference>
<dbReference type="Gene3D" id="1.10.150.310">
    <property type="entry name" value="Tex RuvX-like domain-like"/>
    <property type="match status" value="1"/>
</dbReference>
<dbReference type="PANTHER" id="PTHR21180:SF32">
    <property type="entry name" value="ENDONUCLEASE_EXONUCLEASE_PHOSPHATASE FAMILY DOMAIN-CONTAINING PROTEIN 1"/>
    <property type="match status" value="1"/>
</dbReference>
<dbReference type="InterPro" id="IPR004509">
    <property type="entry name" value="Competence_ComEA_HhH"/>
</dbReference>
<dbReference type="EMBL" id="PJVH01000004">
    <property type="protein sequence ID" value="RXU91145.1"/>
    <property type="molecule type" value="Genomic_DNA"/>
</dbReference>
<feature type="domain" description="Helix-hairpin-helix DNA-binding motif class 1" evidence="3">
    <location>
        <begin position="189"/>
        <end position="208"/>
    </location>
</feature>
<gene>
    <name evidence="4" type="ORF">AWT83_13295</name>
    <name evidence="6" type="ORF">CYQ77_02265</name>
    <name evidence="5" type="ORF">P6Z85_02295</name>
</gene>
<dbReference type="SUPFAM" id="SSF47781">
    <property type="entry name" value="RuvA domain 2-like"/>
    <property type="match status" value="1"/>
</dbReference>
<reference evidence="6 8" key="2">
    <citation type="submission" date="2017-12" db="EMBL/GenBank/DDBJ databases">
        <title>A pool of 800 enterococci isolated from chicken carcass rinse samples from New Zealand.</title>
        <authorList>
            <person name="Zhang J."/>
            <person name="Rogers L."/>
            <person name="Midwinter A."/>
            <person name="French N."/>
        </authorList>
    </citation>
    <scope>NUCLEOTIDE SEQUENCE [LARGE SCALE GENOMIC DNA]</scope>
    <source>
        <strain evidence="6 8">EN697</strain>
    </source>
</reference>
<dbReference type="Proteomes" id="UP000289562">
    <property type="component" value="Unassembled WGS sequence"/>
</dbReference>
<feature type="domain" description="Helix-hairpin-helix DNA-binding motif class 1" evidence="3">
    <location>
        <begin position="219"/>
        <end position="238"/>
    </location>
</feature>
<dbReference type="EMBL" id="JARPTX010000005">
    <property type="protein sequence ID" value="MDT2369017.1"/>
    <property type="molecule type" value="Genomic_DNA"/>
</dbReference>
<dbReference type="Pfam" id="PF12836">
    <property type="entry name" value="HHH_3"/>
    <property type="match status" value="1"/>
</dbReference>
<dbReference type="Proteomes" id="UP000070452">
    <property type="component" value="Unassembled WGS sequence"/>
</dbReference>
<name>A0A132P2F7_ENTFC</name>
<feature type="transmembrane region" description="Helical" evidence="2">
    <location>
        <begin position="32"/>
        <end position="56"/>
    </location>
</feature>
<dbReference type="NCBIfam" id="TIGR00426">
    <property type="entry name" value="competence protein ComEA helix-hairpin-helix repeat region"/>
    <property type="match status" value="1"/>
</dbReference>
<dbReference type="SMART" id="SM00278">
    <property type="entry name" value="HhH1"/>
    <property type="match status" value="2"/>
</dbReference>
<keyword evidence="2" id="KW-1133">Transmembrane helix</keyword>
<dbReference type="PANTHER" id="PTHR21180">
    <property type="entry name" value="ENDONUCLEASE/EXONUCLEASE/PHOSPHATASE FAMILY DOMAIN-CONTAINING PROTEIN 1"/>
    <property type="match status" value="1"/>
</dbReference>
<keyword evidence="2" id="KW-0472">Membrane</keyword>
<accession>A0A132P2F7</accession>
<dbReference type="AlphaFoldDB" id="A0A132P2F7"/>
<dbReference type="Proteomes" id="UP001260956">
    <property type="component" value="Unassembled WGS sequence"/>
</dbReference>
<dbReference type="GO" id="GO:0003677">
    <property type="term" value="F:DNA binding"/>
    <property type="evidence" value="ECO:0007669"/>
    <property type="project" value="InterPro"/>
</dbReference>
<evidence type="ECO:0000313" key="8">
    <source>
        <dbReference type="Proteomes" id="UP000289562"/>
    </source>
</evidence>
<evidence type="ECO:0000313" key="6">
    <source>
        <dbReference type="EMBL" id="RXU91145.1"/>
    </source>
</evidence>
<evidence type="ECO:0000313" key="7">
    <source>
        <dbReference type="Proteomes" id="UP000070452"/>
    </source>
</evidence>
<evidence type="ECO:0000259" key="3">
    <source>
        <dbReference type="SMART" id="SM00278"/>
    </source>
</evidence>
<dbReference type="InterPro" id="IPR010994">
    <property type="entry name" value="RuvA_2-like"/>
</dbReference>
<dbReference type="RefSeq" id="WP_025477425.1">
    <property type="nucleotide sequence ID" value="NZ_AP019394.1"/>
</dbReference>
<evidence type="ECO:0000256" key="2">
    <source>
        <dbReference type="SAM" id="Phobius"/>
    </source>
</evidence>
<dbReference type="InterPro" id="IPR051675">
    <property type="entry name" value="Endo/Exo/Phosphatase_dom_1"/>
</dbReference>
<dbReference type="InterPro" id="IPR019554">
    <property type="entry name" value="Soluble_ligand-bd"/>
</dbReference>
<evidence type="ECO:0000256" key="1">
    <source>
        <dbReference type="SAM" id="MobiDB-lite"/>
    </source>
</evidence>
<evidence type="ECO:0000313" key="5">
    <source>
        <dbReference type="EMBL" id="MDT2369017.1"/>
    </source>
</evidence>
<proteinExistence type="predicted"/>
<protein>
    <submittedName>
        <fullName evidence="4">Competence protein ComEA</fullName>
    </submittedName>
    <submittedName>
        <fullName evidence="5">Helix-hairpin-helix domain-containing protein</fullName>
    </submittedName>
</protein>
<dbReference type="GO" id="GO:0015628">
    <property type="term" value="P:protein secretion by the type II secretion system"/>
    <property type="evidence" value="ECO:0007669"/>
    <property type="project" value="TreeGrafter"/>
</dbReference>
<feature type="region of interest" description="Disordered" evidence="1">
    <location>
        <begin position="69"/>
        <end position="91"/>
    </location>
</feature>
<evidence type="ECO:0000313" key="4">
    <source>
        <dbReference type="EMBL" id="KWX16498.1"/>
    </source>
</evidence>
<dbReference type="GO" id="GO:0006281">
    <property type="term" value="P:DNA repair"/>
    <property type="evidence" value="ECO:0007669"/>
    <property type="project" value="InterPro"/>
</dbReference>
<keyword evidence="2" id="KW-0812">Transmembrane</keyword>
<sequence length="242" mass="27108">MKGVMNDFYWSFFEKRTMIEKISKKILASPKLIIWMSMIVLIFCIASGFLLSNLLFYREPEETAAKEILSPFSSSGEDPSAEGNDVEEDARPKVMYTDIKGSVKEPGIYSFSSEERVYDVLKRAGGLLEEADSDRINFSAKIEDQQVLYIPAVGEELPEHLDQLASSEGKQPTADSEPPKININTATPSELQQIPGIGSVKAQEIIRFREENGSFQKVEDLQEISGIGEKTVEKLKNFVTIK</sequence>
<reference evidence="5" key="3">
    <citation type="submission" date="2023-03" db="EMBL/GenBank/DDBJ databases">
        <authorList>
            <person name="Shen W."/>
            <person name="Cai J."/>
        </authorList>
    </citation>
    <scope>NUCLEOTIDE SEQUENCE</scope>
    <source>
        <strain evidence="5">B1010-2</strain>
    </source>
</reference>
<organism evidence="4 7">
    <name type="scientific">Enterococcus faecium</name>
    <name type="common">Streptococcus faecium</name>
    <dbReference type="NCBI Taxonomy" id="1352"/>
    <lineage>
        <taxon>Bacteria</taxon>
        <taxon>Bacillati</taxon>
        <taxon>Bacillota</taxon>
        <taxon>Bacilli</taxon>
        <taxon>Lactobacillales</taxon>
        <taxon>Enterococcaceae</taxon>
        <taxon>Enterococcus</taxon>
    </lineage>
</organism>
<dbReference type="EMBL" id="LRHK01000005">
    <property type="protein sequence ID" value="KWX16498.1"/>
    <property type="molecule type" value="Genomic_DNA"/>
</dbReference>
<reference evidence="4 7" key="1">
    <citation type="submission" date="2016-01" db="EMBL/GenBank/DDBJ databases">
        <title>Molecular Mechanisms for transfer of large genomic segments between Enterococcus faecium strains.</title>
        <authorList>
            <person name="Garcia-Solache M.A."/>
            <person name="Lebreton F."/>
            <person name="Mclaughlin R.E."/>
            <person name="Whiteaker J.D."/>
            <person name="Gilmore M.S."/>
            <person name="Rice L.B."/>
        </authorList>
    </citation>
    <scope>NUCLEOTIDE SEQUENCE [LARGE SCALE GENOMIC DNA]</scope>
    <source>
        <strain evidence="4 7">D344RRF x C68</strain>
    </source>
</reference>
<dbReference type="GO" id="GO:0015627">
    <property type="term" value="C:type II protein secretion system complex"/>
    <property type="evidence" value="ECO:0007669"/>
    <property type="project" value="TreeGrafter"/>
</dbReference>